<gene>
    <name evidence="13" type="primary">flgJ</name>
    <name evidence="13" type="ORF">KBTEX_00009</name>
</gene>
<evidence type="ECO:0000256" key="3">
    <source>
        <dbReference type="ARBA" id="ARBA00006880"/>
    </source>
</evidence>
<evidence type="ECO:0000259" key="12">
    <source>
        <dbReference type="SMART" id="SM00047"/>
    </source>
</evidence>
<evidence type="ECO:0000256" key="9">
    <source>
        <dbReference type="ARBA" id="ARBA00023316"/>
    </source>
</evidence>
<keyword evidence="6" id="KW-0574">Periplasm</keyword>
<keyword evidence="7 13" id="KW-0378">Hydrolase</keyword>
<evidence type="ECO:0000256" key="5">
    <source>
        <dbReference type="ARBA" id="ARBA00013433"/>
    </source>
</evidence>
<dbReference type="InterPro" id="IPR002901">
    <property type="entry name" value="MGlyc_endo_b_GlcNAc-like_dom"/>
</dbReference>
<dbReference type="SMART" id="SM00047">
    <property type="entry name" value="LYZ2"/>
    <property type="match status" value="1"/>
</dbReference>
<evidence type="ECO:0000256" key="10">
    <source>
        <dbReference type="ARBA" id="ARBA00030835"/>
    </source>
</evidence>
<evidence type="ECO:0000256" key="8">
    <source>
        <dbReference type="ARBA" id="ARBA00023295"/>
    </source>
</evidence>
<keyword evidence="9" id="KW-0961">Cell wall biogenesis/degradation</keyword>
<dbReference type="Gene3D" id="1.10.530.10">
    <property type="match status" value="1"/>
</dbReference>
<evidence type="ECO:0000256" key="4">
    <source>
        <dbReference type="ARBA" id="ARBA00007974"/>
    </source>
</evidence>
<comment type="subcellular location">
    <subcellularLocation>
        <location evidence="2">Periplasm</location>
    </subcellularLocation>
</comment>
<evidence type="ECO:0000256" key="6">
    <source>
        <dbReference type="ARBA" id="ARBA00022764"/>
    </source>
</evidence>
<keyword evidence="8 13" id="KW-0326">Glycosidase</keyword>
<reference evidence="13" key="1">
    <citation type="submission" date="2019-06" db="EMBL/GenBank/DDBJ databases">
        <authorList>
            <person name="Murdoch R.W."/>
            <person name="Fathepure B."/>
        </authorList>
    </citation>
    <scope>NUCLEOTIDE SEQUENCE</scope>
</reference>
<evidence type="ECO:0000256" key="11">
    <source>
        <dbReference type="SAM" id="MobiDB-lite"/>
    </source>
</evidence>
<dbReference type="InterPro" id="IPR051056">
    <property type="entry name" value="Glycosyl_Hydrolase_73"/>
</dbReference>
<comment type="similarity">
    <text evidence="4">In the C-terminal section; belongs to the glycosyl hydrolase 73 family.</text>
</comment>
<comment type="similarity">
    <text evidence="3">In the N-terminal section; belongs to the FlgJ family.</text>
</comment>
<evidence type="ECO:0000256" key="7">
    <source>
        <dbReference type="ARBA" id="ARBA00022801"/>
    </source>
</evidence>
<dbReference type="GO" id="GO:0004040">
    <property type="term" value="F:amidase activity"/>
    <property type="evidence" value="ECO:0007669"/>
    <property type="project" value="InterPro"/>
</dbReference>
<evidence type="ECO:0000313" key="13">
    <source>
        <dbReference type="EMBL" id="QEA03709.1"/>
    </source>
</evidence>
<evidence type="ECO:0000256" key="2">
    <source>
        <dbReference type="ARBA" id="ARBA00004418"/>
    </source>
</evidence>
<comment type="function">
    <text evidence="1">Flagellum-specific muramidase which hydrolyzes the peptidoglycan layer to assemble the rod structure in the periplasmic space.</text>
</comment>
<accession>A0A5B8R4S8</accession>
<dbReference type="AlphaFoldDB" id="A0A5B8R4S8"/>
<dbReference type="InterPro" id="IPR013377">
    <property type="entry name" value="FlgJ"/>
</dbReference>
<dbReference type="Pfam" id="PF10135">
    <property type="entry name" value="Rod-binding"/>
    <property type="match status" value="1"/>
</dbReference>
<sequence length="332" mass="35251">MRADGLGGYNAVNSGDLTRLRRDARSGGEDAVRQVAKQFESLFVQMMLKGMRDASIGDGGMFSNNATRQYQQLFDKQVAMQTADGQGFGIAAMVERQMRGQAEGGAGVVNGTSLADYRQRAVPAAAPPTGWAAAGADAAASGSGTAGQTDESVGATDSDDGGGRWESPQAFVEDVLPAARRTAERLGVPPEALVAQAALETGWGARTLQAADGSPSFNMFNIKAHGWQGARVRVPTLEYRDGAAVREQAEFRAYRSVDEAFADYADFLQSNPRYRDALNAGDDDPAGFADALEDAGYATDPRYSEKLRRILDGPTLRDTMAGLKDSGERSTT</sequence>
<feature type="domain" description="Mannosyl-glycoprotein endo-beta-N-acetylglucosamidase-like" evidence="12">
    <location>
        <begin position="166"/>
        <end position="325"/>
    </location>
</feature>
<proteinExistence type="inferred from homology"/>
<name>A0A5B8R4S8_9ZZZZ</name>
<protein>
    <recommendedName>
        <fullName evidence="5">Peptidoglycan hydrolase FlgJ</fullName>
    </recommendedName>
    <alternativeName>
        <fullName evidence="10">Muramidase FlgJ</fullName>
    </alternativeName>
</protein>
<dbReference type="NCBIfam" id="TIGR02541">
    <property type="entry name" value="flagell_FlgJ"/>
    <property type="match status" value="1"/>
</dbReference>
<dbReference type="GO" id="GO:0071555">
    <property type="term" value="P:cell wall organization"/>
    <property type="evidence" value="ECO:0007669"/>
    <property type="project" value="UniProtKB-KW"/>
</dbReference>
<dbReference type="InterPro" id="IPR019301">
    <property type="entry name" value="Flagellar_prot_FlgJ_N"/>
</dbReference>
<feature type="region of interest" description="Disordered" evidence="11">
    <location>
        <begin position="128"/>
        <end position="167"/>
    </location>
</feature>
<dbReference type="PANTHER" id="PTHR33308:SF9">
    <property type="entry name" value="PEPTIDOGLYCAN HYDROLASE FLGJ"/>
    <property type="match status" value="1"/>
</dbReference>
<dbReference type="PRINTS" id="PR01002">
    <property type="entry name" value="FLGFLGJ"/>
</dbReference>
<dbReference type="GO" id="GO:0016798">
    <property type="term" value="F:hydrolase activity, acting on glycosyl bonds"/>
    <property type="evidence" value="ECO:0007669"/>
    <property type="project" value="UniProtKB-KW"/>
</dbReference>
<organism evidence="13">
    <name type="scientific">uncultured organism</name>
    <dbReference type="NCBI Taxonomy" id="155900"/>
    <lineage>
        <taxon>unclassified sequences</taxon>
        <taxon>environmental samples</taxon>
    </lineage>
</organism>
<dbReference type="PANTHER" id="PTHR33308">
    <property type="entry name" value="PEPTIDOGLYCAN HYDROLASE FLGJ"/>
    <property type="match status" value="1"/>
</dbReference>
<dbReference type="EMBL" id="MN079076">
    <property type="protein sequence ID" value="QEA03709.1"/>
    <property type="molecule type" value="Genomic_DNA"/>
</dbReference>
<feature type="compositionally biased region" description="Low complexity" evidence="11">
    <location>
        <begin position="128"/>
        <end position="147"/>
    </location>
</feature>
<evidence type="ECO:0000256" key="1">
    <source>
        <dbReference type="ARBA" id="ARBA00002954"/>
    </source>
</evidence>
<dbReference type="Gene3D" id="2.10.70.40">
    <property type="entry name" value="peptidoglycan hydrolase"/>
    <property type="match status" value="1"/>
</dbReference>
<dbReference type="Pfam" id="PF01832">
    <property type="entry name" value="Glucosaminidase"/>
    <property type="match status" value="1"/>
</dbReference>